<dbReference type="PANTHER" id="PTHR31694:SF26">
    <property type="entry name" value="OS05G0151100 PROTEIN"/>
    <property type="match status" value="1"/>
</dbReference>
<accession>A0A7Y6B6J5</accession>
<dbReference type="InterPro" id="IPR052965">
    <property type="entry name" value="Pigment-catalase-like"/>
</dbReference>
<dbReference type="Pfam" id="PF13668">
    <property type="entry name" value="Ferritin_2"/>
    <property type="match status" value="1"/>
</dbReference>
<organism evidence="2 3">
    <name type="scientific">Sphingomonas zeae</name>
    <dbReference type="NCBI Taxonomy" id="1646122"/>
    <lineage>
        <taxon>Bacteria</taxon>
        <taxon>Pseudomonadati</taxon>
        <taxon>Pseudomonadota</taxon>
        <taxon>Alphaproteobacteria</taxon>
        <taxon>Sphingomonadales</taxon>
        <taxon>Sphingomonadaceae</taxon>
        <taxon>Sphingomonas</taxon>
    </lineage>
</organism>
<name>A0A7Y6B6J5_9SPHN</name>
<feature type="region of interest" description="Disordered" evidence="1">
    <location>
        <begin position="39"/>
        <end position="64"/>
    </location>
</feature>
<dbReference type="Proteomes" id="UP000536441">
    <property type="component" value="Unassembled WGS sequence"/>
</dbReference>
<reference evidence="2 3" key="1">
    <citation type="submission" date="2020-05" db="EMBL/GenBank/DDBJ databases">
        <title>Genome Sequencing of Type Strains.</title>
        <authorList>
            <person name="Lemaire J.F."/>
            <person name="Inderbitzin P."/>
            <person name="Gregorio O.A."/>
            <person name="Collins S.B."/>
            <person name="Wespe N."/>
            <person name="Knight-Connoni V."/>
        </authorList>
    </citation>
    <scope>NUCLEOTIDE SEQUENCE [LARGE SCALE GENOMIC DNA]</scope>
    <source>
        <strain evidence="2 3">DSM 100049</strain>
    </source>
</reference>
<feature type="compositionally biased region" description="Low complexity" evidence="1">
    <location>
        <begin position="54"/>
        <end position="64"/>
    </location>
</feature>
<dbReference type="PANTHER" id="PTHR31694">
    <property type="entry name" value="DESICCATION-LIKE PROTEIN"/>
    <property type="match status" value="1"/>
</dbReference>
<evidence type="ECO:0000256" key="1">
    <source>
        <dbReference type="SAM" id="MobiDB-lite"/>
    </source>
</evidence>
<dbReference type="RefSeq" id="WP_175312528.1">
    <property type="nucleotide sequence ID" value="NZ_CBCRYR010000002.1"/>
</dbReference>
<dbReference type="AlphaFoldDB" id="A0A7Y6B6J5"/>
<keyword evidence="3" id="KW-1185">Reference proteome</keyword>
<sequence length="318" mass="31932">MQNLTYFDDPDRLDRRRVLRLIAGLSSGALLAGCGGGGAGGGDDPVASPPVAAPPSAAQPAPVASPAHPLNLPLTLAYLGGQYFSYAARGTSLPGVLTGGGASAVTGARRLDFSDSSVARLAADMADDKAAHITALRGQIGATAPAQPAIDLSASAGGPFSLAAQRAGIVSTGQSFDPYADETHFLIGALLLENAVAATYRRLLMVEQDAASGVIVAGHLADSIYHGGVIRALLADRAAATPDVDAMLTRIGTMLAALDGTAGSDQILPGGDANSSNLLDAEGRPIPFTRTDRQVLSALYLSSAGPGGFLPQGVPGIA</sequence>
<comment type="caution">
    <text evidence="2">The sequence shown here is derived from an EMBL/GenBank/DDBJ whole genome shotgun (WGS) entry which is preliminary data.</text>
</comment>
<proteinExistence type="predicted"/>
<dbReference type="EMBL" id="JABMCH010000066">
    <property type="protein sequence ID" value="NUU47940.1"/>
    <property type="molecule type" value="Genomic_DNA"/>
</dbReference>
<evidence type="ECO:0000313" key="3">
    <source>
        <dbReference type="Proteomes" id="UP000536441"/>
    </source>
</evidence>
<evidence type="ECO:0008006" key="4">
    <source>
        <dbReference type="Google" id="ProtNLM"/>
    </source>
</evidence>
<gene>
    <name evidence="2" type="ORF">HP438_13275</name>
</gene>
<protein>
    <recommendedName>
        <fullName evidence="4">Ferritin-like domain-containing protein</fullName>
    </recommendedName>
</protein>
<evidence type="ECO:0000313" key="2">
    <source>
        <dbReference type="EMBL" id="NUU47940.1"/>
    </source>
</evidence>